<dbReference type="EMBL" id="LAZR01064437">
    <property type="protein sequence ID" value="KKK57521.1"/>
    <property type="molecule type" value="Genomic_DNA"/>
</dbReference>
<name>A0A0F8ZBT2_9ZZZZ</name>
<gene>
    <name evidence="2" type="ORF">LCGC14_3053640</name>
</gene>
<evidence type="ECO:0000313" key="2">
    <source>
        <dbReference type="EMBL" id="KKK57521.1"/>
    </source>
</evidence>
<reference evidence="2" key="1">
    <citation type="journal article" date="2015" name="Nature">
        <title>Complex archaea that bridge the gap between prokaryotes and eukaryotes.</title>
        <authorList>
            <person name="Spang A."/>
            <person name="Saw J.H."/>
            <person name="Jorgensen S.L."/>
            <person name="Zaremba-Niedzwiedzka K."/>
            <person name="Martijn J."/>
            <person name="Lind A.E."/>
            <person name="van Eijk R."/>
            <person name="Schleper C."/>
            <person name="Guy L."/>
            <person name="Ettema T.J."/>
        </authorList>
    </citation>
    <scope>NUCLEOTIDE SEQUENCE</scope>
</reference>
<dbReference type="InterPro" id="IPR010496">
    <property type="entry name" value="AL/BT2_dom"/>
</dbReference>
<proteinExistence type="predicted"/>
<comment type="caution">
    <text evidence="2">The sequence shown here is derived from an EMBL/GenBank/DDBJ whole genome shotgun (WGS) entry which is preliminary data.</text>
</comment>
<dbReference type="Pfam" id="PF06439">
    <property type="entry name" value="3keto-disac_hyd"/>
    <property type="match status" value="1"/>
</dbReference>
<dbReference type="AlphaFoldDB" id="A0A0F8ZBT2"/>
<feature type="domain" description="3-keto-alpha-glucoside-1,2-lyase/3-keto-2-hydroxy-glucal hydratase" evidence="1">
    <location>
        <begin position="1"/>
        <end position="165"/>
    </location>
</feature>
<accession>A0A0F8ZBT2</accession>
<feature type="non-terminal residue" evidence="2">
    <location>
        <position position="1"/>
    </location>
</feature>
<sequence length="174" mass="19954">GWAFSDDSLKETWNVKDGVMVNKGNPTGYIRTTADYTNYVLRLQFRHVTEGNSGVLLRMVGEEKIWPRCIEAQGLYGNVGDIFNIDNFPMKVEPERTRGRRTLKMHDSNEKPVGKWNRYEIALDGTDLEIKVNNLVQNTATECWETPGKICIQSEGAQMEYRNIVLIPIISEKR</sequence>
<evidence type="ECO:0000259" key="1">
    <source>
        <dbReference type="Pfam" id="PF06439"/>
    </source>
</evidence>
<dbReference type="GO" id="GO:0016787">
    <property type="term" value="F:hydrolase activity"/>
    <property type="evidence" value="ECO:0007669"/>
    <property type="project" value="InterPro"/>
</dbReference>
<protein>
    <recommendedName>
        <fullName evidence="1">3-keto-alpha-glucoside-1,2-lyase/3-keto-2-hydroxy-glucal hydratase domain-containing protein</fullName>
    </recommendedName>
</protein>
<dbReference type="Gene3D" id="2.60.120.560">
    <property type="entry name" value="Exo-inulinase, domain 1"/>
    <property type="match status" value="1"/>
</dbReference>
<organism evidence="2">
    <name type="scientific">marine sediment metagenome</name>
    <dbReference type="NCBI Taxonomy" id="412755"/>
    <lineage>
        <taxon>unclassified sequences</taxon>
        <taxon>metagenomes</taxon>
        <taxon>ecological metagenomes</taxon>
    </lineage>
</organism>